<dbReference type="EMBL" id="JAGZCC010000002">
    <property type="protein sequence ID" value="MBS5587310.1"/>
    <property type="molecule type" value="Genomic_DNA"/>
</dbReference>
<gene>
    <name evidence="1" type="ORF">KHX14_00615</name>
</gene>
<dbReference type="InterPro" id="IPR036412">
    <property type="entry name" value="HAD-like_sf"/>
</dbReference>
<organism evidence="1 2">
    <name type="scientific">Thomasclavelia spiroformis</name>
    <dbReference type="NCBI Taxonomy" id="29348"/>
    <lineage>
        <taxon>Bacteria</taxon>
        <taxon>Bacillati</taxon>
        <taxon>Bacillota</taxon>
        <taxon>Erysipelotrichia</taxon>
        <taxon>Erysipelotrichales</taxon>
        <taxon>Coprobacillaceae</taxon>
        <taxon>Thomasclavelia</taxon>
    </lineage>
</organism>
<protein>
    <submittedName>
        <fullName evidence="1">HAD family hydrolase</fullName>
    </submittedName>
</protein>
<dbReference type="SFLD" id="SFLDS00003">
    <property type="entry name" value="Haloacid_Dehalogenase"/>
    <property type="match status" value="1"/>
</dbReference>
<dbReference type="NCBIfam" id="TIGR00099">
    <property type="entry name" value="Cof-subfamily"/>
    <property type="match status" value="1"/>
</dbReference>
<dbReference type="RefSeq" id="WP_297671955.1">
    <property type="nucleotide sequence ID" value="NZ_JAGZCC010000002.1"/>
</dbReference>
<dbReference type="Gene3D" id="3.30.1240.10">
    <property type="match status" value="1"/>
</dbReference>
<dbReference type="InterPro" id="IPR000150">
    <property type="entry name" value="Cof"/>
</dbReference>
<dbReference type="Proteomes" id="UP000751224">
    <property type="component" value="Unassembled WGS sequence"/>
</dbReference>
<dbReference type="Pfam" id="PF08282">
    <property type="entry name" value="Hydrolase_3"/>
    <property type="match status" value="1"/>
</dbReference>
<keyword evidence="1" id="KW-0378">Hydrolase</keyword>
<dbReference type="NCBIfam" id="TIGR01484">
    <property type="entry name" value="HAD-SF-IIB"/>
    <property type="match status" value="1"/>
</dbReference>
<dbReference type="PROSITE" id="PS01229">
    <property type="entry name" value="COF_2"/>
    <property type="match status" value="1"/>
</dbReference>
<dbReference type="AlphaFoldDB" id="A0A943EEG9"/>
<dbReference type="SFLD" id="SFLDG01144">
    <property type="entry name" value="C2.B.4:_PGP_Like"/>
    <property type="match status" value="1"/>
</dbReference>
<dbReference type="GO" id="GO:0000287">
    <property type="term" value="F:magnesium ion binding"/>
    <property type="evidence" value="ECO:0007669"/>
    <property type="project" value="TreeGrafter"/>
</dbReference>
<accession>A0A943EEG9</accession>
<reference evidence="1" key="1">
    <citation type="submission" date="2021-02" db="EMBL/GenBank/DDBJ databases">
        <title>Infant gut strain persistence is associated with maternal origin, phylogeny, and functional potential including surface adhesion and iron acquisition.</title>
        <authorList>
            <person name="Lou Y.C."/>
        </authorList>
    </citation>
    <scope>NUCLEOTIDE SEQUENCE</scope>
    <source>
        <strain evidence="1">L3_108_000G1_dasL3_108_000G1_metabat.metabat.11</strain>
    </source>
</reference>
<name>A0A943EEG9_9FIRM</name>
<comment type="caution">
    <text evidence="1">The sequence shown here is derived from an EMBL/GenBank/DDBJ whole genome shotgun (WGS) entry which is preliminary data.</text>
</comment>
<dbReference type="GO" id="GO:0005829">
    <property type="term" value="C:cytosol"/>
    <property type="evidence" value="ECO:0007669"/>
    <property type="project" value="TreeGrafter"/>
</dbReference>
<evidence type="ECO:0000313" key="2">
    <source>
        <dbReference type="Proteomes" id="UP000751224"/>
    </source>
</evidence>
<evidence type="ECO:0000313" key="1">
    <source>
        <dbReference type="EMBL" id="MBS5587310.1"/>
    </source>
</evidence>
<dbReference type="PANTHER" id="PTHR10000">
    <property type="entry name" value="PHOSPHOSERINE PHOSPHATASE"/>
    <property type="match status" value="1"/>
</dbReference>
<dbReference type="CDD" id="cd07518">
    <property type="entry name" value="HAD_YbiV-Like"/>
    <property type="match status" value="1"/>
</dbReference>
<dbReference type="PANTHER" id="PTHR10000:SF53">
    <property type="entry name" value="5-AMINO-6-(5-PHOSPHO-D-RIBITYLAMINO)URACIL PHOSPHATASE YBJI-RELATED"/>
    <property type="match status" value="1"/>
</dbReference>
<dbReference type="SUPFAM" id="SSF56784">
    <property type="entry name" value="HAD-like"/>
    <property type="match status" value="1"/>
</dbReference>
<sequence>MIKLIATDMDGTFLDSDKKFDIEFIDIFYELKKRDIKFVVASGNQYYRLFQKFVPLSEQMYFIAENGCFIAKGARQLCCNMIENEDLIKIKSILANYEELVTVLCGRKGAYVLNRDFKYKNEIVKYYCNYHFVDSFDDINDDIMKIAIYDQNEKIDEIIKDVEKLLPNHVKVVTSGNAWMDIQNKSINKGVGMAFLQSLYNIKPEECVAFGDQMNDYELLQQVKYGYAMENAVDPIKKIAYQIIDSNDNQGVIRKIKEILEI</sequence>
<dbReference type="InterPro" id="IPR006379">
    <property type="entry name" value="HAD-SF_hydro_IIB"/>
</dbReference>
<dbReference type="SFLD" id="SFLDG01140">
    <property type="entry name" value="C2.B:_Phosphomannomutase_and_P"/>
    <property type="match status" value="1"/>
</dbReference>
<dbReference type="Gene3D" id="3.40.50.1000">
    <property type="entry name" value="HAD superfamily/HAD-like"/>
    <property type="match status" value="1"/>
</dbReference>
<dbReference type="InterPro" id="IPR023214">
    <property type="entry name" value="HAD_sf"/>
</dbReference>
<proteinExistence type="predicted"/>
<dbReference type="GO" id="GO:0016791">
    <property type="term" value="F:phosphatase activity"/>
    <property type="evidence" value="ECO:0007669"/>
    <property type="project" value="TreeGrafter"/>
</dbReference>